<proteinExistence type="predicted"/>
<evidence type="ECO:0000313" key="1">
    <source>
        <dbReference type="EMBL" id="CAG9289720.1"/>
    </source>
</evidence>
<dbReference type="SUPFAM" id="SSF53335">
    <property type="entry name" value="S-adenosyl-L-methionine-dependent methyltransferases"/>
    <property type="match status" value="1"/>
</dbReference>
<dbReference type="InterPro" id="IPR019410">
    <property type="entry name" value="Methyltransf_16"/>
</dbReference>
<sequence>MSAVVATTKSYTHVVSADGRTMTVRLHAAHSSRDCFSADQPSTGHAVWFAAENLTQMLVDQVRSPSKSWREARHVLELGAGPGLVGIWAAKLLEDGGSGARDNGNLTPGTEARQYLFTDGDADVVALLQRNCDYNEMPDSVVCAKLWWGSEESSALRSLRPGGFDIILGADLIYGREHTLQQGNVLDNLMSTVQTLLAINGVFYLAFTRRDLPVDVVLACAEKHGLVYELEEDYVFDIFDTNTDGQTCFWRDAIYAFRRTRIAASPLLPVAATPDGAIDRGCGHDGIIP</sequence>
<protein>
    <submittedName>
        <fullName evidence="1">Uncharacterized protein</fullName>
    </submittedName>
</protein>
<dbReference type="Proteomes" id="UP000836788">
    <property type="component" value="Chromosome 4"/>
</dbReference>
<dbReference type="InterPro" id="IPR029063">
    <property type="entry name" value="SAM-dependent_MTases_sf"/>
</dbReference>
<dbReference type="EMBL" id="OU594945">
    <property type="protein sequence ID" value="CAG9289720.1"/>
    <property type="molecule type" value="Genomic_DNA"/>
</dbReference>
<gene>
    <name evidence="1" type="ORF">PTTT1_LOCUS42529</name>
</gene>
<organism evidence="1">
    <name type="scientific">Phaeodactylum tricornutum</name>
    <name type="common">Diatom</name>
    <dbReference type="NCBI Taxonomy" id="2850"/>
    <lineage>
        <taxon>Eukaryota</taxon>
        <taxon>Sar</taxon>
        <taxon>Stramenopiles</taxon>
        <taxon>Ochrophyta</taxon>
        <taxon>Bacillariophyta</taxon>
        <taxon>Bacillariophyceae</taxon>
        <taxon>Bacillariophycidae</taxon>
        <taxon>Naviculales</taxon>
        <taxon>Phaeodactylaceae</taxon>
        <taxon>Phaeodactylum</taxon>
    </lineage>
</organism>
<accession>A0A8J9T3M4</accession>
<reference evidence="1" key="1">
    <citation type="submission" date="2022-02" db="EMBL/GenBank/DDBJ databases">
        <authorList>
            <person name="Giguere J D."/>
        </authorList>
    </citation>
    <scope>NUCLEOTIDE SEQUENCE</scope>
    <source>
        <strain evidence="1">CCAP 1055/1</strain>
    </source>
</reference>
<dbReference type="AlphaFoldDB" id="A0A8J9T3M4"/>
<dbReference type="Gene3D" id="3.40.50.150">
    <property type="entry name" value="Vaccinia Virus protein VP39"/>
    <property type="match status" value="1"/>
</dbReference>
<dbReference type="Pfam" id="PF10294">
    <property type="entry name" value="Methyltransf_16"/>
    <property type="match status" value="1"/>
</dbReference>
<name>A0A8J9T3M4_PHATR</name>
<dbReference type="PANTHER" id="PTHR14614">
    <property type="entry name" value="HEPATOCELLULAR CARCINOMA-ASSOCIATED ANTIGEN"/>
    <property type="match status" value="1"/>
</dbReference>